<gene>
    <name evidence="6" type="ORF">ACFSKO_01310</name>
</gene>
<dbReference type="InterPro" id="IPR005119">
    <property type="entry name" value="LysR_subst-bd"/>
</dbReference>
<dbReference type="SUPFAM" id="SSF53850">
    <property type="entry name" value="Periplasmic binding protein-like II"/>
    <property type="match status" value="1"/>
</dbReference>
<organism evidence="6 7">
    <name type="scientific">Kiloniella antarctica</name>
    <dbReference type="NCBI Taxonomy" id="1550907"/>
    <lineage>
        <taxon>Bacteria</taxon>
        <taxon>Pseudomonadati</taxon>
        <taxon>Pseudomonadota</taxon>
        <taxon>Alphaproteobacteria</taxon>
        <taxon>Rhodospirillales</taxon>
        <taxon>Kiloniellaceae</taxon>
        <taxon>Kiloniella</taxon>
    </lineage>
</organism>
<dbReference type="PRINTS" id="PR00039">
    <property type="entry name" value="HTHLYSR"/>
</dbReference>
<dbReference type="Proteomes" id="UP001597294">
    <property type="component" value="Unassembled WGS sequence"/>
</dbReference>
<reference evidence="7" key="1">
    <citation type="journal article" date="2019" name="Int. J. Syst. Evol. Microbiol.">
        <title>The Global Catalogue of Microorganisms (GCM) 10K type strain sequencing project: providing services to taxonomists for standard genome sequencing and annotation.</title>
        <authorList>
            <consortium name="The Broad Institute Genomics Platform"/>
            <consortium name="The Broad Institute Genome Sequencing Center for Infectious Disease"/>
            <person name="Wu L."/>
            <person name="Ma J."/>
        </authorList>
    </citation>
    <scope>NUCLEOTIDE SEQUENCE [LARGE SCALE GENOMIC DNA]</scope>
    <source>
        <strain evidence="7">CGMCC 4.7192</strain>
    </source>
</reference>
<dbReference type="RefSeq" id="WP_380247582.1">
    <property type="nucleotide sequence ID" value="NZ_JBHUII010000001.1"/>
</dbReference>
<dbReference type="Gene3D" id="1.10.10.10">
    <property type="entry name" value="Winged helix-like DNA-binding domain superfamily/Winged helix DNA-binding domain"/>
    <property type="match status" value="1"/>
</dbReference>
<comment type="caution">
    <text evidence="6">The sequence shown here is derived from an EMBL/GenBank/DDBJ whole genome shotgun (WGS) entry which is preliminary data.</text>
</comment>
<comment type="similarity">
    <text evidence="1">Belongs to the LysR transcriptional regulatory family.</text>
</comment>
<evidence type="ECO:0000256" key="2">
    <source>
        <dbReference type="ARBA" id="ARBA00023015"/>
    </source>
</evidence>
<dbReference type="Gene3D" id="3.40.190.290">
    <property type="match status" value="1"/>
</dbReference>
<dbReference type="PROSITE" id="PS50931">
    <property type="entry name" value="HTH_LYSR"/>
    <property type="match status" value="1"/>
</dbReference>
<dbReference type="EMBL" id="JBHUII010000001">
    <property type="protein sequence ID" value="MFD2204226.1"/>
    <property type="molecule type" value="Genomic_DNA"/>
</dbReference>
<dbReference type="Pfam" id="PF00126">
    <property type="entry name" value="HTH_1"/>
    <property type="match status" value="1"/>
</dbReference>
<dbReference type="SUPFAM" id="SSF46785">
    <property type="entry name" value="Winged helix' DNA-binding domain"/>
    <property type="match status" value="1"/>
</dbReference>
<dbReference type="InterPro" id="IPR036388">
    <property type="entry name" value="WH-like_DNA-bd_sf"/>
</dbReference>
<dbReference type="InterPro" id="IPR036390">
    <property type="entry name" value="WH_DNA-bd_sf"/>
</dbReference>
<keyword evidence="4" id="KW-0804">Transcription</keyword>
<evidence type="ECO:0000256" key="3">
    <source>
        <dbReference type="ARBA" id="ARBA00023125"/>
    </source>
</evidence>
<keyword evidence="3" id="KW-0238">DNA-binding</keyword>
<evidence type="ECO:0000259" key="5">
    <source>
        <dbReference type="PROSITE" id="PS50931"/>
    </source>
</evidence>
<name>A0ABW5BHI5_9PROT</name>
<evidence type="ECO:0000313" key="7">
    <source>
        <dbReference type="Proteomes" id="UP001597294"/>
    </source>
</evidence>
<keyword evidence="7" id="KW-1185">Reference proteome</keyword>
<dbReference type="PANTHER" id="PTHR30126:SF94">
    <property type="entry name" value="LYSR FAMILY TRANSCRIPTIONAL REGULATOR"/>
    <property type="match status" value="1"/>
</dbReference>
<keyword evidence="2" id="KW-0805">Transcription regulation</keyword>
<feature type="domain" description="HTH lysR-type" evidence="5">
    <location>
        <begin position="1"/>
        <end position="58"/>
    </location>
</feature>
<evidence type="ECO:0000313" key="6">
    <source>
        <dbReference type="EMBL" id="MFD2204226.1"/>
    </source>
</evidence>
<evidence type="ECO:0000256" key="4">
    <source>
        <dbReference type="ARBA" id="ARBA00023163"/>
    </source>
</evidence>
<protein>
    <submittedName>
        <fullName evidence="6">LysR substrate-binding domain-containing protein</fullName>
    </submittedName>
</protein>
<dbReference type="PANTHER" id="PTHR30126">
    <property type="entry name" value="HTH-TYPE TRANSCRIPTIONAL REGULATOR"/>
    <property type="match status" value="1"/>
</dbReference>
<sequence length="290" mass="32396">MNLTQLRAFDAVARESSFTRAAERLSISQPAVTTHIRALEERYEVSLFRRGSRGVELTDVGVDLAEISTRIFAMEIEASELLTATKNLTRGTLRIAAGSPYFIVPVLAAFQKKFPKVHVGLNIGNSQKVTADLLTEKVDLALQTGWEENSLVEAIPFHTHRVVVFCQREHPWAVAGKSKLKLAELISEKMIWREPQSITRQVFEKACKVADIEIIPVMEVASRETLLEVVAAGLGLGIVSSHELPSDGRIHVMEVEDAELETTEFLLTLNRKQNLRIVKEFHKVAIDFKG</sequence>
<evidence type="ECO:0000256" key="1">
    <source>
        <dbReference type="ARBA" id="ARBA00009437"/>
    </source>
</evidence>
<dbReference type="InterPro" id="IPR000847">
    <property type="entry name" value="LysR_HTH_N"/>
</dbReference>
<accession>A0ABW5BHI5</accession>
<proteinExistence type="inferred from homology"/>
<dbReference type="Pfam" id="PF03466">
    <property type="entry name" value="LysR_substrate"/>
    <property type="match status" value="1"/>
</dbReference>